<dbReference type="EMBL" id="LWAJ01000266">
    <property type="protein sequence ID" value="KZL48036.1"/>
    <property type="molecule type" value="Genomic_DNA"/>
</dbReference>
<evidence type="ECO:0000313" key="3">
    <source>
        <dbReference type="Proteomes" id="UP000076555"/>
    </source>
</evidence>
<proteinExistence type="predicted"/>
<gene>
    <name evidence="2" type="ORF">A2T98_20045</name>
</gene>
<evidence type="ECO:0000256" key="1">
    <source>
        <dbReference type="SAM" id="Coils"/>
    </source>
</evidence>
<evidence type="ECO:0000313" key="2">
    <source>
        <dbReference type="EMBL" id="KZL48036.1"/>
    </source>
</evidence>
<reference evidence="2 3" key="1">
    <citation type="submission" date="2016-04" db="EMBL/GenBank/DDBJ databases">
        <title>Draft Genome Assembly of the Bloom-forming Cyanobacterium Nodularia spumigena Strain CENA596 in Shrimp Production Ponds.</title>
        <authorList>
            <person name="Popin R.V."/>
            <person name="Rigonato J."/>
            <person name="Abreu V.A."/>
            <person name="Andreote A.P."/>
            <person name="Silveira S.B."/>
            <person name="Odebrecht C."/>
            <person name="Fiore M.F."/>
        </authorList>
    </citation>
    <scope>NUCLEOTIDE SEQUENCE [LARGE SCALE GENOMIC DNA]</scope>
    <source>
        <strain evidence="2 3">CENA596</strain>
    </source>
</reference>
<dbReference type="RefSeq" id="WP_063874276.1">
    <property type="nucleotide sequence ID" value="NZ_CAWMRI010000266.1"/>
</dbReference>
<name>A0A161VA02_NODSP</name>
<organism evidence="2 3">
    <name type="scientific">Nodularia spumigena CENA596</name>
    <dbReference type="NCBI Taxonomy" id="1819295"/>
    <lineage>
        <taxon>Bacteria</taxon>
        <taxon>Bacillati</taxon>
        <taxon>Cyanobacteriota</taxon>
        <taxon>Cyanophyceae</taxon>
        <taxon>Nostocales</taxon>
        <taxon>Nodulariaceae</taxon>
        <taxon>Nodularia</taxon>
    </lineage>
</organism>
<dbReference type="OrthoDB" id="487985at2"/>
<feature type="coiled-coil region" evidence="1">
    <location>
        <begin position="50"/>
        <end position="77"/>
    </location>
</feature>
<comment type="caution">
    <text evidence="2">The sequence shown here is derived from an EMBL/GenBank/DDBJ whole genome shotgun (WGS) entry which is preliminary data.</text>
</comment>
<protein>
    <submittedName>
        <fullName evidence="2">Uncharacterized protein</fullName>
    </submittedName>
</protein>
<sequence length="206" mass="24032">MVHSFILPQETISIFQERLGILERCLNGANPQDEVTAEILELANSRQISLIQLREEFRQFQDKLDKVNKLRHRLNDKTKQNELAVLLCVKINYLLKEIADQYWDFLLNKDAKEVFKIMTSDFINVYKKLIFEARNEPAQDEGFYIILESLKYLIQSIIQASFRTNALSEEEINALDLGDITPQESETMLISLASTKKWDQVYKNLA</sequence>
<accession>A0A161VA02</accession>
<keyword evidence="1" id="KW-0175">Coiled coil</keyword>
<dbReference type="AlphaFoldDB" id="A0A161VA02"/>
<dbReference type="Proteomes" id="UP000076555">
    <property type="component" value="Unassembled WGS sequence"/>
</dbReference>